<dbReference type="EMBL" id="CT868007">
    <property type="protein sequence ID" value="CAK60202.1"/>
    <property type="molecule type" value="Genomic_DNA"/>
</dbReference>
<gene>
    <name evidence="1" type="ORF">GSPATT00030841001</name>
</gene>
<proteinExistence type="predicted"/>
<sequence>MHELALIVSDNLLTICDRGRSTNSKKEFKNQEEKIVRNCMQEYKVSGVTQNEYQKRIDSFRIINKKNYSQGKPQQILEYNISVSEVDKPKDKTEIIAMLQALKLQSIQLLQNIDFQL</sequence>
<dbReference type="RefSeq" id="XP_001427600.1">
    <property type="nucleotide sequence ID" value="XM_001427563.1"/>
</dbReference>
<dbReference type="KEGG" id="ptm:GSPATT00030841001"/>
<keyword evidence="2" id="KW-1185">Reference proteome</keyword>
<dbReference type="Proteomes" id="UP000000600">
    <property type="component" value="Unassembled WGS sequence"/>
</dbReference>
<accession>A0BNT5</accession>
<dbReference type="InParanoid" id="A0BNT5"/>
<reference evidence="1 2" key="1">
    <citation type="journal article" date="2006" name="Nature">
        <title>Global trends of whole-genome duplications revealed by the ciliate Paramecium tetraurelia.</title>
        <authorList>
            <consortium name="Genoscope"/>
            <person name="Aury J.-M."/>
            <person name="Jaillon O."/>
            <person name="Duret L."/>
            <person name="Noel B."/>
            <person name="Jubin C."/>
            <person name="Porcel B.M."/>
            <person name="Segurens B."/>
            <person name="Daubin V."/>
            <person name="Anthouard V."/>
            <person name="Aiach N."/>
            <person name="Arnaiz O."/>
            <person name="Billaut A."/>
            <person name="Beisson J."/>
            <person name="Blanc I."/>
            <person name="Bouhouche K."/>
            <person name="Camara F."/>
            <person name="Duharcourt S."/>
            <person name="Guigo R."/>
            <person name="Gogendeau D."/>
            <person name="Katinka M."/>
            <person name="Keller A.-M."/>
            <person name="Kissmehl R."/>
            <person name="Klotz C."/>
            <person name="Koll F."/>
            <person name="Le Moue A."/>
            <person name="Lepere C."/>
            <person name="Malinsky S."/>
            <person name="Nowacki M."/>
            <person name="Nowak J.K."/>
            <person name="Plattner H."/>
            <person name="Poulain J."/>
            <person name="Ruiz F."/>
            <person name="Serrano V."/>
            <person name="Zagulski M."/>
            <person name="Dessen P."/>
            <person name="Betermier M."/>
            <person name="Weissenbach J."/>
            <person name="Scarpelli C."/>
            <person name="Schachter V."/>
            <person name="Sperling L."/>
            <person name="Meyer E."/>
            <person name="Cohen J."/>
            <person name="Wincker P."/>
        </authorList>
    </citation>
    <scope>NUCLEOTIDE SEQUENCE [LARGE SCALE GENOMIC DNA]</scope>
    <source>
        <strain evidence="1 2">Stock d4-2</strain>
    </source>
</reference>
<evidence type="ECO:0000313" key="1">
    <source>
        <dbReference type="EMBL" id="CAK60202.1"/>
    </source>
</evidence>
<dbReference type="HOGENOM" id="CLU_2089493_0_0_1"/>
<name>A0BNT5_PARTE</name>
<protein>
    <submittedName>
        <fullName evidence="1">Uncharacterized protein</fullName>
    </submittedName>
</protein>
<dbReference type="GeneID" id="5013384"/>
<evidence type="ECO:0000313" key="2">
    <source>
        <dbReference type="Proteomes" id="UP000000600"/>
    </source>
</evidence>
<dbReference type="AlphaFoldDB" id="A0BNT5"/>
<organism evidence="1 2">
    <name type="scientific">Paramecium tetraurelia</name>
    <dbReference type="NCBI Taxonomy" id="5888"/>
    <lineage>
        <taxon>Eukaryota</taxon>
        <taxon>Sar</taxon>
        <taxon>Alveolata</taxon>
        <taxon>Ciliophora</taxon>
        <taxon>Intramacronucleata</taxon>
        <taxon>Oligohymenophorea</taxon>
        <taxon>Peniculida</taxon>
        <taxon>Parameciidae</taxon>
        <taxon>Paramecium</taxon>
    </lineage>
</organism>